<evidence type="ECO:0000256" key="4">
    <source>
        <dbReference type="ARBA" id="ARBA00022705"/>
    </source>
</evidence>
<evidence type="ECO:0000259" key="21">
    <source>
        <dbReference type="PROSITE" id="PS51188"/>
    </source>
</evidence>
<comment type="subunit">
    <text evidence="2 16">Homodimer.</text>
</comment>
<dbReference type="InterPro" id="IPR008971">
    <property type="entry name" value="HSP40/DnaJ_pept-bd"/>
</dbReference>
<dbReference type="InterPro" id="IPR001305">
    <property type="entry name" value="HSP_DnaJ_Cys-rich_dom"/>
</dbReference>
<evidence type="ECO:0000256" key="18">
    <source>
        <dbReference type="SAM" id="MobiDB-lite"/>
    </source>
</evidence>
<keyword evidence="10" id="KW-0067">ATP-binding</keyword>
<accession>A0A7C1T119</accession>
<comment type="cofactor">
    <cofactor evidence="16">
        <name>Zn(2+)</name>
        <dbReference type="ChEBI" id="CHEBI:29105"/>
    </cofactor>
    <text evidence="16">Binds 2 Zn(2+) ions per monomer.</text>
</comment>
<dbReference type="SUPFAM" id="SSF57938">
    <property type="entry name" value="DnaJ/Hsp40 cysteine-rich domain"/>
    <property type="match status" value="1"/>
</dbReference>
<dbReference type="AlphaFoldDB" id="A0A7C1T119"/>
<evidence type="ECO:0000256" key="9">
    <source>
        <dbReference type="ARBA" id="ARBA00022833"/>
    </source>
</evidence>
<comment type="domain">
    <text evidence="16">The J domain is necessary and sufficient to stimulate DnaK ATPase activity. Zinc center 1 plays an important role in the autonomous, DnaK-independent chaperone activity of DnaJ. Zinc center 2 is essential for interaction with DnaK and for DnaJ activity.</text>
</comment>
<keyword evidence="11 16" id="KW-0346">Stress response</keyword>
<dbReference type="GO" id="GO:0051082">
    <property type="term" value="F:unfolded protein binding"/>
    <property type="evidence" value="ECO:0007669"/>
    <property type="project" value="UniProtKB-UniRule"/>
</dbReference>
<dbReference type="InterPro" id="IPR018253">
    <property type="entry name" value="DnaJ_domain_CS"/>
</dbReference>
<dbReference type="GO" id="GO:0006457">
    <property type="term" value="P:protein folding"/>
    <property type="evidence" value="ECO:0007669"/>
    <property type="project" value="InterPro"/>
</dbReference>
<keyword evidence="7" id="KW-0547">Nucleotide-binding</keyword>
<dbReference type="InterPro" id="IPR012724">
    <property type="entry name" value="DnaJ"/>
</dbReference>
<feature type="binding site" evidence="16">
    <location>
        <position position="174"/>
    </location>
    <ligand>
        <name>Zn(2+)</name>
        <dbReference type="ChEBI" id="CHEBI:29105"/>
        <label>1</label>
    </ligand>
</feature>
<feature type="repeat" description="CXXCXGXG motif" evidence="16">
    <location>
        <begin position="191"/>
        <end position="198"/>
    </location>
</feature>
<feature type="repeat" description="CXXCXGXG motif" evidence="16">
    <location>
        <begin position="213"/>
        <end position="220"/>
    </location>
</feature>
<dbReference type="SMART" id="SM00382">
    <property type="entry name" value="AAA"/>
    <property type="match status" value="2"/>
</dbReference>
<dbReference type="InterPro" id="IPR027417">
    <property type="entry name" value="P-loop_NTPase"/>
</dbReference>
<dbReference type="GO" id="GO:0009408">
    <property type="term" value="P:response to heat"/>
    <property type="evidence" value="ECO:0007669"/>
    <property type="project" value="InterPro"/>
</dbReference>
<dbReference type="CDD" id="cd10719">
    <property type="entry name" value="DnaJ_zf"/>
    <property type="match status" value="1"/>
</dbReference>
<dbReference type="Gene3D" id="1.10.287.110">
    <property type="entry name" value="DnaJ domain"/>
    <property type="match status" value="1"/>
</dbReference>
<dbReference type="PROSITE" id="PS50893">
    <property type="entry name" value="ABC_TRANSPORTER_2"/>
    <property type="match status" value="1"/>
</dbReference>
<keyword evidence="6 16" id="KW-0677">Repeat</keyword>
<comment type="function">
    <text evidence="13 16">Participates actively in the response to hyperosmotic and heat shock by preventing the aggregation of stress-denatured proteins and by disaggregating proteins, also in an autonomous, DnaK-independent fashion. Unfolded proteins bind initially to DnaJ; upon interaction with the DnaJ-bound protein, DnaK hydrolyzes its bound ATP, resulting in the formation of a stable complex. GrpE releases ADP from DnaK; ATP binding to DnaK triggers the release of the substrate protein, thus completing the reaction cycle. Several rounds of ATP-dependent interactions between DnaJ, DnaK and GrpE are required for fully efficient folding. Also involved, together with DnaK and GrpE, in the DNA replication of plasmids through activation of initiation proteins.</text>
</comment>
<dbReference type="SUPFAM" id="SSF52540">
    <property type="entry name" value="P-loop containing nucleoside triphosphate hydrolases"/>
    <property type="match status" value="2"/>
</dbReference>
<evidence type="ECO:0000256" key="3">
    <source>
        <dbReference type="ARBA" id="ARBA00022490"/>
    </source>
</evidence>
<dbReference type="GO" id="GO:0005737">
    <property type="term" value="C:cytoplasm"/>
    <property type="evidence" value="ECO:0007669"/>
    <property type="project" value="UniProtKB-SubCell"/>
</dbReference>
<keyword evidence="9 16" id="KW-0862">Zinc</keyword>
<evidence type="ECO:0000256" key="6">
    <source>
        <dbReference type="ARBA" id="ARBA00022737"/>
    </source>
</evidence>
<evidence type="ECO:0000256" key="11">
    <source>
        <dbReference type="ARBA" id="ARBA00023016"/>
    </source>
</evidence>
<feature type="domain" description="CR-type" evidence="21">
    <location>
        <begin position="161"/>
        <end position="239"/>
    </location>
</feature>
<comment type="similarity">
    <text evidence="14 16">Belongs to the DnaJ family.</text>
</comment>
<name>A0A7C1T119_9HYPH</name>
<evidence type="ECO:0000256" key="2">
    <source>
        <dbReference type="ARBA" id="ARBA00011738"/>
    </source>
</evidence>
<feature type="binding site" evidence="16">
    <location>
        <position position="213"/>
    </location>
    <ligand>
        <name>Zn(2+)</name>
        <dbReference type="ChEBI" id="CHEBI:29105"/>
        <label>2</label>
    </ligand>
</feature>
<evidence type="ECO:0000259" key="19">
    <source>
        <dbReference type="PROSITE" id="PS50076"/>
    </source>
</evidence>
<evidence type="ECO:0000256" key="5">
    <source>
        <dbReference type="ARBA" id="ARBA00022723"/>
    </source>
</evidence>
<dbReference type="InterPro" id="IPR003439">
    <property type="entry name" value="ABC_transporter-like_ATP-bd"/>
</dbReference>
<proteinExistence type="inferred from homology"/>
<evidence type="ECO:0000259" key="20">
    <source>
        <dbReference type="PROSITE" id="PS50893"/>
    </source>
</evidence>
<reference evidence="22" key="1">
    <citation type="journal article" date="2020" name="mSystems">
        <title>Genome- and Community-Level Interaction Insights into Carbon Utilization and Element Cycling Functions of Hydrothermarchaeota in Hydrothermal Sediment.</title>
        <authorList>
            <person name="Zhou Z."/>
            <person name="Liu Y."/>
            <person name="Xu W."/>
            <person name="Pan J."/>
            <person name="Luo Z.H."/>
            <person name="Li M."/>
        </authorList>
    </citation>
    <scope>NUCLEOTIDE SEQUENCE [LARGE SCALE GENOMIC DNA]</scope>
    <source>
        <strain evidence="22">SpSt-243</strain>
    </source>
</reference>
<dbReference type="InterPro" id="IPR003593">
    <property type="entry name" value="AAA+_ATPase"/>
</dbReference>
<keyword evidence="12 16" id="KW-0143">Chaperone</keyword>
<dbReference type="Pfam" id="PF00005">
    <property type="entry name" value="ABC_tran"/>
    <property type="match status" value="1"/>
</dbReference>
<evidence type="ECO:0000256" key="16">
    <source>
        <dbReference type="HAMAP-Rule" id="MF_01152"/>
    </source>
</evidence>
<organism evidence="22">
    <name type="scientific">Agrobacterium albertimagni</name>
    <dbReference type="NCBI Taxonomy" id="147266"/>
    <lineage>
        <taxon>Bacteria</taxon>
        <taxon>Pseudomonadati</taxon>
        <taxon>Pseudomonadota</taxon>
        <taxon>Alphaproteobacteria</taxon>
        <taxon>Hyphomicrobiales</taxon>
        <taxon>Rhizobiaceae</taxon>
        <taxon>Rhizobium/Agrobacterium group</taxon>
        <taxon>Agrobacterium</taxon>
    </lineage>
</organism>
<comment type="subcellular location">
    <subcellularLocation>
        <location evidence="1 16">Cytoplasm</location>
    </subcellularLocation>
</comment>
<evidence type="ECO:0000313" key="22">
    <source>
        <dbReference type="EMBL" id="HEB42721.1"/>
    </source>
</evidence>
<feature type="binding site" evidence="16">
    <location>
        <position position="230"/>
    </location>
    <ligand>
        <name>Zn(2+)</name>
        <dbReference type="ChEBI" id="CHEBI:29105"/>
        <label>1</label>
    </ligand>
</feature>
<feature type="binding site" evidence="16">
    <location>
        <position position="227"/>
    </location>
    <ligand>
        <name>Zn(2+)</name>
        <dbReference type="ChEBI" id="CHEBI:29105"/>
        <label>1</label>
    </ligand>
</feature>
<feature type="repeat" description="CXXCXGXG motif" evidence="16">
    <location>
        <begin position="227"/>
        <end position="234"/>
    </location>
</feature>
<dbReference type="PROSITE" id="PS00636">
    <property type="entry name" value="DNAJ_1"/>
    <property type="match status" value="1"/>
</dbReference>
<dbReference type="PANTHER" id="PTHR19211:SF6">
    <property type="entry name" value="BLL7188 PROTEIN"/>
    <property type="match status" value="1"/>
</dbReference>
<dbReference type="Gene3D" id="3.40.50.300">
    <property type="entry name" value="P-loop containing nucleotide triphosphate hydrolases"/>
    <property type="match status" value="2"/>
</dbReference>
<dbReference type="CDD" id="cd03221">
    <property type="entry name" value="ABCF_EF-3"/>
    <property type="match status" value="1"/>
</dbReference>
<dbReference type="FunFam" id="1.10.287.110:FF:000034">
    <property type="entry name" value="Chaperone protein DnaJ"/>
    <property type="match status" value="1"/>
</dbReference>
<evidence type="ECO:0000256" key="12">
    <source>
        <dbReference type="ARBA" id="ARBA00023186"/>
    </source>
</evidence>
<dbReference type="InterPro" id="IPR001623">
    <property type="entry name" value="DnaJ_domain"/>
</dbReference>
<dbReference type="Pfam" id="PF01556">
    <property type="entry name" value="DnaJ_C"/>
    <property type="match status" value="1"/>
</dbReference>
<dbReference type="PROSITE" id="PS51188">
    <property type="entry name" value="ZF_CR"/>
    <property type="match status" value="1"/>
</dbReference>
<evidence type="ECO:0000256" key="17">
    <source>
        <dbReference type="PROSITE-ProRule" id="PRU00546"/>
    </source>
</evidence>
<dbReference type="FunFam" id="2.10.230.10:FF:000002">
    <property type="entry name" value="Molecular chaperone DnaJ"/>
    <property type="match status" value="1"/>
</dbReference>
<feature type="compositionally biased region" description="Basic and acidic residues" evidence="18">
    <location>
        <begin position="352"/>
        <end position="374"/>
    </location>
</feature>
<dbReference type="InterPro" id="IPR050611">
    <property type="entry name" value="ABCF"/>
</dbReference>
<evidence type="ECO:0000256" key="10">
    <source>
        <dbReference type="ARBA" id="ARBA00022840"/>
    </source>
</evidence>
<dbReference type="GO" id="GO:0006260">
    <property type="term" value="P:DNA replication"/>
    <property type="evidence" value="ECO:0007669"/>
    <property type="project" value="UniProtKB-KW"/>
</dbReference>
<dbReference type="PANTHER" id="PTHR19211">
    <property type="entry name" value="ATP-BINDING TRANSPORT PROTEIN-RELATED"/>
    <property type="match status" value="1"/>
</dbReference>
<dbReference type="Pfam" id="PF00684">
    <property type="entry name" value="DnaJ_CXXCXGXG"/>
    <property type="match status" value="1"/>
</dbReference>
<feature type="binding site" evidence="16">
    <location>
        <position position="216"/>
    </location>
    <ligand>
        <name>Zn(2+)</name>
        <dbReference type="ChEBI" id="CHEBI:29105"/>
        <label>2</label>
    </ligand>
</feature>
<dbReference type="PROSITE" id="PS50076">
    <property type="entry name" value="DNAJ_2"/>
    <property type="match status" value="1"/>
</dbReference>
<keyword evidence="3 16" id="KW-0963">Cytoplasm</keyword>
<evidence type="ECO:0000256" key="7">
    <source>
        <dbReference type="ARBA" id="ARBA00022741"/>
    </source>
</evidence>
<sequence>MFRRRVRGAPKRLITFRARGATALENKRDYYEVLGVSRTASEQEIKSAYRKLALKYHPDRNPGDKEAEEKFKEIVEAYSVLSDPEKRALYDRYGHAGVSSSAAAAGYGAGFDPFATFEDLLDEFFGFTDLFGTTTRRRSRARRGADLRYDVEITLEEAARGVEKQIRLPRLEVCPICRGAGTAPGTSPVRCPTCGGSGQVRYQQGFFTISRTCAHCQGAGTIIRHPCEECRGRGRVERERTVEVRIPPGVEEGTRLRLAGLLLDAPDLLVLDEPTNHLDAAGRRLIGEVLEQWPGGVLVVSHDRDLLRRMDRLMDLSSLGIRVYGGNYDLYAERKAAERAAAVQALETTTRDADRAAREGRQALERKARRDRAGKAARISSSDPKILLDARAERAERSGGRLNLLVERQVSEANVARAEAEQAIERTRDLAISLPSSGLAGDRTVAVLEDVAWHAPDGTPVLEGLSLRITGPERLAIVGPNGAGKTTVLKMLAGQIAPTRGTVIRPVRTAWLDQDMALLQPDETVLDAWLRLNPGMSQNEAQAALARFLFRNVAAHKRVDVLSGGERLRAALACVIGLQPPQLLILDEPTNHLDLDSIRAVEAALAGYDGALVVVSHDPDFLEAIGVTRRVDLGQPQPTTSP</sequence>
<feature type="binding site" evidence="16">
    <location>
        <position position="177"/>
    </location>
    <ligand>
        <name>Zn(2+)</name>
        <dbReference type="ChEBI" id="CHEBI:29105"/>
        <label>1</label>
    </ligand>
</feature>
<dbReference type="SUPFAM" id="SSF49493">
    <property type="entry name" value="HSP40/DnaJ peptide-binding domain"/>
    <property type="match status" value="1"/>
</dbReference>
<feature type="domain" description="J" evidence="19">
    <location>
        <begin position="29"/>
        <end position="94"/>
    </location>
</feature>
<keyword evidence="5 16" id="KW-0479">Metal-binding</keyword>
<evidence type="ECO:0000256" key="1">
    <source>
        <dbReference type="ARBA" id="ARBA00004496"/>
    </source>
</evidence>
<dbReference type="GO" id="GO:0016887">
    <property type="term" value="F:ATP hydrolysis activity"/>
    <property type="evidence" value="ECO:0007669"/>
    <property type="project" value="InterPro"/>
</dbReference>
<feature type="binding site" evidence="16">
    <location>
        <position position="191"/>
    </location>
    <ligand>
        <name>Zn(2+)</name>
        <dbReference type="ChEBI" id="CHEBI:29105"/>
        <label>2</label>
    </ligand>
</feature>
<dbReference type="SUPFAM" id="SSF46565">
    <property type="entry name" value="Chaperone J-domain"/>
    <property type="match status" value="1"/>
</dbReference>
<comment type="caution">
    <text evidence="22">The sequence shown here is derived from an EMBL/GenBank/DDBJ whole genome shotgun (WGS) entry which is preliminary data.</text>
</comment>
<evidence type="ECO:0000256" key="13">
    <source>
        <dbReference type="ARBA" id="ARBA00053423"/>
    </source>
</evidence>
<dbReference type="GO" id="GO:0031072">
    <property type="term" value="F:heat shock protein binding"/>
    <property type="evidence" value="ECO:0007669"/>
    <property type="project" value="InterPro"/>
</dbReference>
<dbReference type="InterPro" id="IPR036410">
    <property type="entry name" value="HSP_DnaJ_Cys-rich_dom_sf"/>
</dbReference>
<keyword evidence="4 16" id="KW-0235">DNA replication</keyword>
<dbReference type="NCBIfam" id="NF008035">
    <property type="entry name" value="PRK10767.1"/>
    <property type="match status" value="1"/>
</dbReference>
<gene>
    <name evidence="16 22" type="primary">dnaJ</name>
    <name evidence="22" type="ORF">ENP70_03240</name>
</gene>
<dbReference type="GO" id="GO:0008270">
    <property type="term" value="F:zinc ion binding"/>
    <property type="evidence" value="ECO:0007669"/>
    <property type="project" value="UniProtKB-UniRule"/>
</dbReference>
<dbReference type="Gene3D" id="2.10.230.10">
    <property type="entry name" value="Heat shock protein DnaJ, cysteine-rich domain"/>
    <property type="match status" value="1"/>
</dbReference>
<feature type="repeat" description="CXXCXGXG motif" evidence="16">
    <location>
        <begin position="174"/>
        <end position="181"/>
    </location>
</feature>
<evidence type="ECO:0000256" key="15">
    <source>
        <dbReference type="ARBA" id="ARBA00067609"/>
    </source>
</evidence>
<dbReference type="InterPro" id="IPR002939">
    <property type="entry name" value="DnaJ_C"/>
</dbReference>
<dbReference type="HAMAP" id="MF_01152">
    <property type="entry name" value="DnaJ"/>
    <property type="match status" value="1"/>
</dbReference>
<protein>
    <recommendedName>
        <fullName evidence="15 16">Chaperone protein DnaJ</fullName>
    </recommendedName>
</protein>
<dbReference type="InterPro" id="IPR036869">
    <property type="entry name" value="J_dom_sf"/>
</dbReference>
<keyword evidence="8 16" id="KW-0863">Zinc-finger</keyword>
<dbReference type="GO" id="GO:0005524">
    <property type="term" value="F:ATP binding"/>
    <property type="evidence" value="ECO:0007669"/>
    <property type="project" value="UniProtKB-KW"/>
</dbReference>
<feature type="zinc finger region" description="CR-type" evidence="17">
    <location>
        <begin position="161"/>
        <end position="239"/>
    </location>
</feature>
<dbReference type="PRINTS" id="PR00625">
    <property type="entry name" value="JDOMAIN"/>
</dbReference>
<evidence type="ECO:0000256" key="14">
    <source>
        <dbReference type="ARBA" id="ARBA00061004"/>
    </source>
</evidence>
<dbReference type="Pfam" id="PF00226">
    <property type="entry name" value="DnaJ"/>
    <property type="match status" value="1"/>
</dbReference>
<dbReference type="SMART" id="SM00271">
    <property type="entry name" value="DnaJ"/>
    <property type="match status" value="1"/>
</dbReference>
<dbReference type="CDD" id="cd06257">
    <property type="entry name" value="DnaJ"/>
    <property type="match status" value="1"/>
</dbReference>
<feature type="domain" description="ABC transporter" evidence="20">
    <location>
        <begin position="446"/>
        <end position="634"/>
    </location>
</feature>
<feature type="region of interest" description="Disordered" evidence="18">
    <location>
        <begin position="352"/>
        <end position="378"/>
    </location>
</feature>
<evidence type="ECO:0000256" key="8">
    <source>
        <dbReference type="ARBA" id="ARBA00022771"/>
    </source>
</evidence>
<dbReference type="EMBL" id="DSKI01000179">
    <property type="protein sequence ID" value="HEB42721.1"/>
    <property type="molecule type" value="Genomic_DNA"/>
</dbReference>
<feature type="binding site" evidence="16">
    <location>
        <position position="194"/>
    </location>
    <ligand>
        <name>Zn(2+)</name>
        <dbReference type="ChEBI" id="CHEBI:29105"/>
        <label>2</label>
    </ligand>
</feature>